<dbReference type="Proteomes" id="UP000037046">
    <property type="component" value="Unassembled WGS sequence"/>
</dbReference>
<comment type="caution">
    <text evidence="1">The sequence shown here is derived from an EMBL/GenBank/DDBJ whole genome shotgun (WGS) entry which is preliminary data.</text>
</comment>
<gene>
    <name evidence="1" type="ORF">ROTO_33070</name>
</gene>
<sequence>MTHILHLGHQPTDISGISGYLSTVTAGFDATLDVNTLRFTGARSVYAPFRITHASPTGDLWLGFRYVPPSSDAHNIIEASAAFLDFFSASNGLLARVRPLSSTNRYHAEAHGDTTLQGSSSYFATSGQPQWVDVRLAVDTDITIEFFVDGVLQSTATAANTAGKGKPAHLVFGNGGLHGSFSNFTWYYAHIALLDGVSTIGRRFVRRVPNTVATYNELIGSVDALKDGNLASRVASTLPAQRLSFSLSGPTGPAAISAVAGVHLKQIAQAGTDGPQATAGFLRMGGVNHDAVAVTLPIIAPASVYSTWALNPVDNSPWSDLTLPTEAGILSV</sequence>
<evidence type="ECO:0000313" key="1">
    <source>
        <dbReference type="EMBL" id="KNX40148.1"/>
    </source>
</evidence>
<reference evidence="2" key="1">
    <citation type="submission" date="2015-07" db="EMBL/GenBank/DDBJ databases">
        <title>Draft Genome Sequence of Roseovarius tolerans EL-164, a producer of N-Acylated Alanine Methyl Esters (NAMEs).</title>
        <authorList>
            <person name="Voget S."/>
            <person name="Bruns H."/>
            <person name="Wagner-Doebler I."/>
            <person name="Schulz S."/>
            <person name="Daniel R."/>
        </authorList>
    </citation>
    <scope>NUCLEOTIDE SEQUENCE [LARGE SCALE GENOMIC DNA]</scope>
    <source>
        <strain evidence="2">EL-164</strain>
    </source>
</reference>
<evidence type="ECO:0000313" key="2">
    <source>
        <dbReference type="Proteomes" id="UP000037046"/>
    </source>
</evidence>
<proteinExistence type="predicted"/>
<name>A0A0L6CRK1_9RHOB</name>
<dbReference type="PATRIC" id="fig|74031.6.peg.3380"/>
<organism evidence="1 2">
    <name type="scientific">Roseovarius tolerans</name>
    <dbReference type="NCBI Taxonomy" id="74031"/>
    <lineage>
        <taxon>Bacteria</taxon>
        <taxon>Pseudomonadati</taxon>
        <taxon>Pseudomonadota</taxon>
        <taxon>Alphaproteobacteria</taxon>
        <taxon>Rhodobacterales</taxon>
        <taxon>Roseobacteraceae</taxon>
        <taxon>Roseovarius</taxon>
    </lineage>
</organism>
<protein>
    <submittedName>
        <fullName evidence="1">Uncharacterized protein</fullName>
    </submittedName>
</protein>
<dbReference type="RefSeq" id="WP_050664142.1">
    <property type="nucleotide sequence ID" value="NZ_CP118494.1"/>
</dbReference>
<dbReference type="AlphaFoldDB" id="A0A0L6CRK1"/>
<keyword evidence="2" id="KW-1185">Reference proteome</keyword>
<accession>A0A0L6CRK1</accession>
<dbReference type="EMBL" id="LGVV01000066">
    <property type="protein sequence ID" value="KNX40148.1"/>
    <property type="molecule type" value="Genomic_DNA"/>
</dbReference>
<dbReference type="OrthoDB" id="7802132at2"/>